<protein>
    <submittedName>
        <fullName evidence="3">Extracellular solute-binding protein</fullName>
    </submittedName>
</protein>
<dbReference type="Pfam" id="PF01547">
    <property type="entry name" value="SBP_bac_1"/>
    <property type="match status" value="1"/>
</dbReference>
<name>A0ABQ0C1N1_9FIRM</name>
<feature type="signal peptide" evidence="2">
    <location>
        <begin position="1"/>
        <end position="23"/>
    </location>
</feature>
<feature type="compositionally biased region" description="Basic and acidic residues" evidence="1">
    <location>
        <begin position="29"/>
        <end position="57"/>
    </location>
</feature>
<evidence type="ECO:0000313" key="4">
    <source>
        <dbReference type="Proteomes" id="UP001600941"/>
    </source>
</evidence>
<dbReference type="PANTHER" id="PTHR43649">
    <property type="entry name" value="ARABINOSE-BINDING PROTEIN-RELATED"/>
    <property type="match status" value="1"/>
</dbReference>
<dbReference type="PROSITE" id="PS51257">
    <property type="entry name" value="PROKAR_LIPOPROTEIN"/>
    <property type="match status" value="1"/>
</dbReference>
<organism evidence="3 4">
    <name type="scientific">Blautia parvula</name>
    <dbReference type="NCBI Taxonomy" id="2877527"/>
    <lineage>
        <taxon>Bacteria</taxon>
        <taxon>Bacillati</taxon>
        <taxon>Bacillota</taxon>
        <taxon>Clostridia</taxon>
        <taxon>Lachnospirales</taxon>
        <taxon>Lachnospiraceae</taxon>
        <taxon>Blautia</taxon>
    </lineage>
</organism>
<dbReference type="RefSeq" id="WP_103731841.1">
    <property type="nucleotide sequence ID" value="NZ_AP031413.1"/>
</dbReference>
<dbReference type="PANTHER" id="PTHR43649:SF14">
    <property type="entry name" value="BLR3389 PROTEIN"/>
    <property type="match status" value="1"/>
</dbReference>
<keyword evidence="2" id="KW-0732">Signal</keyword>
<dbReference type="Gene3D" id="3.40.190.10">
    <property type="entry name" value="Periplasmic binding protein-like II"/>
    <property type="match status" value="2"/>
</dbReference>
<feature type="chain" id="PRO_5047162908" evidence="2">
    <location>
        <begin position="24"/>
        <end position="460"/>
    </location>
</feature>
<evidence type="ECO:0000256" key="1">
    <source>
        <dbReference type="SAM" id="MobiDB-lite"/>
    </source>
</evidence>
<dbReference type="SUPFAM" id="SSF53850">
    <property type="entry name" value="Periplasmic binding protein-like II"/>
    <property type="match status" value="1"/>
</dbReference>
<comment type="caution">
    <text evidence="3">The sequence shown here is derived from an EMBL/GenBank/DDBJ whole genome shotgun (WGS) entry which is preliminary data.</text>
</comment>
<gene>
    <name evidence="3" type="ORF">K340107D12_54980</name>
</gene>
<dbReference type="Proteomes" id="UP001600941">
    <property type="component" value="Unassembled WGS sequence"/>
</dbReference>
<dbReference type="InterPro" id="IPR006059">
    <property type="entry name" value="SBP"/>
</dbReference>
<dbReference type="EMBL" id="BAABZQ010000001">
    <property type="protein sequence ID" value="GAA6502682.1"/>
    <property type="molecule type" value="Genomic_DNA"/>
</dbReference>
<feature type="region of interest" description="Disordered" evidence="1">
    <location>
        <begin position="24"/>
        <end position="57"/>
    </location>
</feature>
<reference evidence="3 4" key="1">
    <citation type="submission" date="2024-04" db="EMBL/GenBank/DDBJ databases">
        <title>Defined microbial consortia suppress multidrug-resistant proinflammatory Enterobacteriaceae via ecological control.</title>
        <authorList>
            <person name="Furuichi M."/>
            <person name="Kawaguchi T."/>
            <person name="Pust M."/>
            <person name="Yasuma K."/>
            <person name="Plichta D."/>
            <person name="Hasegawa N."/>
            <person name="Ohya T."/>
            <person name="Bhattarai S."/>
            <person name="Sasajima S."/>
            <person name="Aoto Y."/>
            <person name="Tuganbaev T."/>
            <person name="Yaginuma M."/>
            <person name="Ueda M."/>
            <person name="Okahashi N."/>
            <person name="Amafuji K."/>
            <person name="Kiridooshi Y."/>
            <person name="Sugita K."/>
            <person name="Strazar M."/>
            <person name="Skelly A."/>
            <person name="Suda W."/>
            <person name="Hattori M."/>
            <person name="Nakamoto N."/>
            <person name="Caballero S."/>
            <person name="Norman J."/>
            <person name="Olle B."/>
            <person name="Tanoue T."/>
            <person name="Arita M."/>
            <person name="Bucci V."/>
            <person name="Atarashi K."/>
            <person name="Xavier R."/>
            <person name="Honda K."/>
        </authorList>
    </citation>
    <scope>NUCLEOTIDE SEQUENCE [LARGE SCALE GENOMIC DNA]</scope>
    <source>
        <strain evidence="4">k34-0107-D12</strain>
    </source>
</reference>
<proteinExistence type="predicted"/>
<accession>A0ABQ0C1N1</accession>
<keyword evidence="4" id="KW-1185">Reference proteome</keyword>
<evidence type="ECO:0000313" key="3">
    <source>
        <dbReference type="EMBL" id="GAA6502682.1"/>
    </source>
</evidence>
<sequence>MKKRMMKLAAISMSVLMAASLGACGSGGGDDKSSGSDDSKKEESTASADESKGGDKEIVMWANGTEDPDKSIWNYAIDKYNEGKGKETGYQVSYVPTQNDTYKEKLVVAVSSGECPDIYQTWSGGPMIEYVEAGFGQPLDEYIDKYNLKDVLMDAALEQGTYNGKVYGLPVLNVAISGIYYNKEMFEQYNLEVPTTISDLEKVCDTLVENGITPFALANASKWTGSMYFMNLATRYGGLEPFQKAVSGEGTFEDESFVYAGEKIQEWVKKGYFPEGVNSLSEDDGQGKQLLYQDKAAMTCIGSWYTGTIKQDSEEFYNKLGWFPFPAVDGSSADASIIIGTIGDGFLTFNCTGEKLDAAFEMASYYFDDEELDFMVENGKIPPVKKAKEMITDPVSQQILEAATNASSVQLWYDQYLPPVVSEAHKDTCQELFGLTMTPEEANKELQKAMDEYNSSHNEE</sequence>
<evidence type="ECO:0000256" key="2">
    <source>
        <dbReference type="SAM" id="SignalP"/>
    </source>
</evidence>
<dbReference type="InterPro" id="IPR050490">
    <property type="entry name" value="Bact_solute-bd_prot1"/>
</dbReference>